<evidence type="ECO:0000313" key="3">
    <source>
        <dbReference type="Proteomes" id="UP000711407"/>
    </source>
</evidence>
<keyword evidence="1" id="KW-0813">Transport</keyword>
<feature type="transmembrane region" description="Helical" evidence="1">
    <location>
        <begin position="49"/>
        <end position="69"/>
    </location>
</feature>
<reference evidence="2" key="1">
    <citation type="journal article" date="2021" name="PeerJ">
        <title>Extensive microbial diversity within the chicken gut microbiome revealed by metagenomics and culture.</title>
        <authorList>
            <person name="Gilroy R."/>
            <person name="Ravi A."/>
            <person name="Getino M."/>
            <person name="Pursley I."/>
            <person name="Horton D.L."/>
            <person name="Alikhan N.F."/>
            <person name="Baker D."/>
            <person name="Gharbi K."/>
            <person name="Hall N."/>
            <person name="Watson M."/>
            <person name="Adriaenssens E.M."/>
            <person name="Foster-Nyarko E."/>
            <person name="Jarju S."/>
            <person name="Secka A."/>
            <person name="Antonio M."/>
            <person name="Oren A."/>
            <person name="Chaudhuri R.R."/>
            <person name="La Ragione R."/>
            <person name="Hildebrand F."/>
            <person name="Pallen M.J."/>
        </authorList>
    </citation>
    <scope>NUCLEOTIDE SEQUENCE</scope>
    <source>
        <strain evidence="2">4100</strain>
    </source>
</reference>
<reference evidence="2" key="2">
    <citation type="submission" date="2021-09" db="EMBL/GenBank/DDBJ databases">
        <authorList>
            <person name="Gilroy R."/>
        </authorList>
    </citation>
    <scope>NUCLEOTIDE SEQUENCE</scope>
    <source>
        <strain evidence="2">4100</strain>
    </source>
</reference>
<dbReference type="GO" id="GO:0005886">
    <property type="term" value="C:plasma membrane"/>
    <property type="evidence" value="ECO:0007669"/>
    <property type="project" value="UniProtKB-SubCell"/>
</dbReference>
<proteinExistence type="inferred from homology"/>
<dbReference type="NCBIfam" id="TIGR00697">
    <property type="entry name" value="queuosine precursor transporter"/>
    <property type="match status" value="1"/>
</dbReference>
<comment type="similarity">
    <text evidence="1">Belongs to the vitamin uptake transporter (VUT/ECF) (TC 2.A.88) family. Q precursor transporter subfamily.</text>
</comment>
<keyword evidence="1" id="KW-0472">Membrane</keyword>
<dbReference type="InterPro" id="IPR003744">
    <property type="entry name" value="YhhQ"/>
</dbReference>
<feature type="transmembrane region" description="Helical" evidence="1">
    <location>
        <begin position="22"/>
        <end position="43"/>
    </location>
</feature>
<feature type="transmembrane region" description="Helical" evidence="1">
    <location>
        <begin position="123"/>
        <end position="145"/>
    </location>
</feature>
<gene>
    <name evidence="2" type="ORF">K8V47_04795</name>
</gene>
<dbReference type="GO" id="GO:0022857">
    <property type="term" value="F:transmembrane transporter activity"/>
    <property type="evidence" value="ECO:0007669"/>
    <property type="project" value="UniProtKB-UniRule"/>
</dbReference>
<dbReference type="AlphaFoldDB" id="A0A921JI45"/>
<keyword evidence="1" id="KW-1133">Transmembrane helix</keyword>
<accession>A0A921JI45</accession>
<dbReference type="EMBL" id="DYXT01000027">
    <property type="protein sequence ID" value="HJE39057.1"/>
    <property type="molecule type" value="Genomic_DNA"/>
</dbReference>
<dbReference type="Pfam" id="PF02592">
    <property type="entry name" value="Vut_1"/>
    <property type="match status" value="1"/>
</dbReference>
<name>A0A921JI45_9BACT</name>
<comment type="subcellular location">
    <subcellularLocation>
        <location evidence="1">Cell membrane</location>
        <topology evidence="1">Multi-pass membrane protein</topology>
    </subcellularLocation>
</comment>
<dbReference type="PANTHER" id="PTHR34300">
    <property type="entry name" value="QUEUOSINE PRECURSOR TRANSPORTER-RELATED"/>
    <property type="match status" value="1"/>
</dbReference>
<dbReference type="PANTHER" id="PTHR34300:SF2">
    <property type="entry name" value="QUEUOSINE PRECURSOR TRANSPORTER-RELATED"/>
    <property type="match status" value="1"/>
</dbReference>
<keyword evidence="1" id="KW-1003">Cell membrane</keyword>
<keyword evidence="1" id="KW-0812">Transmembrane</keyword>
<feature type="transmembrane region" description="Helical" evidence="1">
    <location>
        <begin position="81"/>
        <end position="103"/>
    </location>
</feature>
<comment type="function">
    <text evidence="1">Involved in the import of queuosine (Q) precursors, required for Q precursor salvage.</text>
</comment>
<dbReference type="Proteomes" id="UP000711407">
    <property type="component" value="Unassembled WGS sequence"/>
</dbReference>
<organism evidence="2 3">
    <name type="scientific">Candidatus Amulumruptor caecigallinarius</name>
    <dbReference type="NCBI Taxonomy" id="2109911"/>
    <lineage>
        <taxon>Bacteria</taxon>
        <taxon>Pseudomonadati</taxon>
        <taxon>Bacteroidota</taxon>
        <taxon>Bacteroidia</taxon>
        <taxon>Bacteroidales</taxon>
        <taxon>Muribaculaceae</taxon>
        <taxon>Candidatus Amulumruptor</taxon>
    </lineage>
</organism>
<protein>
    <recommendedName>
        <fullName evidence="1">Probable queuosine precursor transporter</fullName>
        <shortName evidence="1">Q precursor transporter</shortName>
    </recommendedName>
</protein>
<evidence type="ECO:0000256" key="1">
    <source>
        <dbReference type="HAMAP-Rule" id="MF_02088"/>
    </source>
</evidence>
<sequence>MLQDTLHPTHTSTSETLSRERFSLTFLLLTVTFCVCLIISNLMEIKTVDLGFMTITAGVAVFPISYIINDCIVEIYGFRKARLVILLGFTMNLLTVMLLHLGLWLPGSDTWTQQEAMEAIFGAAPRILCASFTAFLAGSLTNAWVMAKMKQSASADGRNATSAARFSARAILSTIWGEGIDSIIFFPLAFAGVLPWGVIISLILTQTVLKTVYEIIALPLTVILVKKLRHMEWNPILSA</sequence>
<comment type="caution">
    <text evidence="2">The sequence shown here is derived from an EMBL/GenBank/DDBJ whole genome shotgun (WGS) entry which is preliminary data.</text>
</comment>
<evidence type="ECO:0000313" key="2">
    <source>
        <dbReference type="EMBL" id="HJE39057.1"/>
    </source>
</evidence>
<dbReference type="HAMAP" id="MF_02088">
    <property type="entry name" value="Q_prec_transport"/>
    <property type="match status" value="1"/>
</dbReference>